<reference evidence="2" key="1">
    <citation type="journal article" date="2014" name="Int. J. Syst. Evol. Microbiol.">
        <title>Complete genome sequence of Corynebacterium casei LMG S-19264T (=DSM 44701T), isolated from a smear-ripened cheese.</title>
        <authorList>
            <consortium name="US DOE Joint Genome Institute (JGI-PGF)"/>
            <person name="Walter F."/>
            <person name="Albersmeier A."/>
            <person name="Kalinowski J."/>
            <person name="Ruckert C."/>
        </authorList>
    </citation>
    <scope>NUCLEOTIDE SEQUENCE</scope>
    <source>
        <strain evidence="2">CGMCC 1.14988</strain>
    </source>
</reference>
<proteinExistence type="predicted"/>
<feature type="transmembrane region" description="Helical" evidence="1">
    <location>
        <begin position="6"/>
        <end position="25"/>
    </location>
</feature>
<protein>
    <submittedName>
        <fullName evidence="2">Uncharacterized protein</fullName>
    </submittedName>
</protein>
<dbReference type="EMBL" id="BMHA01000011">
    <property type="protein sequence ID" value="GGI08184.1"/>
    <property type="molecule type" value="Genomic_DNA"/>
</dbReference>
<dbReference type="RefSeq" id="WP_130650046.1">
    <property type="nucleotide sequence ID" value="NZ_BMHA01000011.1"/>
</dbReference>
<keyword evidence="1" id="KW-1133">Transmembrane helix</keyword>
<evidence type="ECO:0000313" key="2">
    <source>
        <dbReference type="EMBL" id="GGI08184.1"/>
    </source>
</evidence>
<organism evidence="2 3">
    <name type="scientific">Egicoccus halophilus</name>
    <dbReference type="NCBI Taxonomy" id="1670830"/>
    <lineage>
        <taxon>Bacteria</taxon>
        <taxon>Bacillati</taxon>
        <taxon>Actinomycetota</taxon>
        <taxon>Nitriliruptoria</taxon>
        <taxon>Egicoccales</taxon>
        <taxon>Egicoccaceae</taxon>
        <taxon>Egicoccus</taxon>
    </lineage>
</organism>
<evidence type="ECO:0000256" key="1">
    <source>
        <dbReference type="SAM" id="Phobius"/>
    </source>
</evidence>
<accession>A0A8J3AGA7</accession>
<keyword evidence="1" id="KW-0472">Membrane</keyword>
<dbReference type="Proteomes" id="UP000650511">
    <property type="component" value="Unassembled WGS sequence"/>
</dbReference>
<keyword evidence="3" id="KW-1185">Reference proteome</keyword>
<keyword evidence="1" id="KW-0812">Transmembrane</keyword>
<reference evidence="2" key="2">
    <citation type="submission" date="2020-09" db="EMBL/GenBank/DDBJ databases">
        <authorList>
            <person name="Sun Q."/>
            <person name="Zhou Y."/>
        </authorList>
    </citation>
    <scope>NUCLEOTIDE SEQUENCE</scope>
    <source>
        <strain evidence="2">CGMCC 1.14988</strain>
    </source>
</reference>
<sequence>MGEIAVVVLGGLLQLAVIVYAFVLVKRVADGVERLEDTVDRRLRALERALQPPEPRDQVSWPDQP</sequence>
<comment type="caution">
    <text evidence="2">The sequence shown here is derived from an EMBL/GenBank/DDBJ whole genome shotgun (WGS) entry which is preliminary data.</text>
</comment>
<dbReference type="AlphaFoldDB" id="A0A8J3AGA7"/>
<gene>
    <name evidence="2" type="ORF">GCM10011354_27820</name>
</gene>
<name>A0A8J3AGA7_9ACTN</name>
<evidence type="ECO:0000313" key="3">
    <source>
        <dbReference type="Proteomes" id="UP000650511"/>
    </source>
</evidence>